<dbReference type="GeneID" id="70915773"/>
<dbReference type="RefSeq" id="WP_020335408.1">
    <property type="nucleotide sequence ID" value="NZ_ATFJ01000036.1"/>
</dbReference>
<dbReference type="AlphaFoldDB" id="A0AAN1CYE3"/>
<evidence type="ECO:0008006" key="4">
    <source>
        <dbReference type="Google" id="ProtNLM"/>
    </source>
</evidence>
<protein>
    <recommendedName>
        <fullName evidence="4">LPP20 lipoprotein</fullName>
    </recommendedName>
</protein>
<dbReference type="PROSITE" id="PS51257">
    <property type="entry name" value="PROKAR_LIPOPROTEIN"/>
    <property type="match status" value="1"/>
</dbReference>
<keyword evidence="1" id="KW-0732">Signal</keyword>
<proteinExistence type="predicted"/>
<sequence length="192" mass="20422">MKHHILTAAIGALVLSGCASQSAQVETAKIETSTANNVPSWVLNPASANGFAASNCVQSSGNFSIDRNHAVSLARNTLAQNLDIKVSVLEKSYQKISSSVDGQSAGTSFEQIAKQVSNTSIHHSEVEQISLVEIDGAKQVCALVVMPEVESEKLFNSALTVSSIDPTDKASLYKEFVSQKTTKQLEEQAEAL</sequence>
<accession>A0AAN1CYE3</accession>
<keyword evidence="3" id="KW-1185">Reference proteome</keyword>
<feature type="signal peptide" evidence="1">
    <location>
        <begin position="1"/>
        <end position="23"/>
    </location>
</feature>
<evidence type="ECO:0000256" key="1">
    <source>
        <dbReference type="SAM" id="SignalP"/>
    </source>
</evidence>
<dbReference type="KEGG" id="vna:PN96_23250"/>
<evidence type="ECO:0000313" key="3">
    <source>
        <dbReference type="Proteomes" id="UP000092741"/>
    </source>
</evidence>
<organism evidence="2 3">
    <name type="scientific">Vibrio natriegens NBRC 15636 = ATCC 14048 = DSM 759</name>
    <dbReference type="NCBI Taxonomy" id="1219067"/>
    <lineage>
        <taxon>Bacteria</taxon>
        <taxon>Pseudomonadati</taxon>
        <taxon>Pseudomonadota</taxon>
        <taxon>Gammaproteobacteria</taxon>
        <taxon>Vibrionales</taxon>
        <taxon>Vibrionaceae</taxon>
        <taxon>Vibrio</taxon>
    </lineage>
</organism>
<gene>
    <name evidence="2" type="ORF">BA890_18745</name>
</gene>
<dbReference type="EMBL" id="CP016346">
    <property type="protein sequence ID" value="ANQ14780.1"/>
    <property type="molecule type" value="Genomic_DNA"/>
</dbReference>
<dbReference type="Proteomes" id="UP000092741">
    <property type="component" value="Chromosome 2"/>
</dbReference>
<evidence type="ECO:0000313" key="2">
    <source>
        <dbReference type="EMBL" id="ANQ14780.1"/>
    </source>
</evidence>
<reference evidence="2 3" key="1">
    <citation type="submission" date="2016-07" db="EMBL/GenBank/DDBJ databases">
        <title>Developing Vibrio natriegens as a novel, fast-growing host for biotechnology.</title>
        <authorList>
            <person name="Weinstock M.T."/>
            <person name="Hesek E.D."/>
            <person name="Wilson C.M."/>
            <person name="Gibson D.G."/>
        </authorList>
    </citation>
    <scope>NUCLEOTIDE SEQUENCE [LARGE SCALE GENOMIC DNA]</scope>
    <source>
        <strain evidence="2 3">ATCC 14048</strain>
    </source>
</reference>
<feature type="chain" id="PRO_5042825153" description="LPP20 lipoprotein" evidence="1">
    <location>
        <begin position="24"/>
        <end position="192"/>
    </location>
</feature>
<name>A0AAN1CYE3_VIBNA</name>